<feature type="chain" id="PRO_5002936875" description="thiopurine S-methyltransferase" evidence="12">
    <location>
        <begin position="22"/>
        <end position="412"/>
    </location>
</feature>
<dbReference type="GO" id="GO:0005737">
    <property type="term" value="C:cytoplasm"/>
    <property type="evidence" value="ECO:0007669"/>
    <property type="project" value="UniProtKB-SubCell"/>
</dbReference>
<proteinExistence type="inferred from homology"/>
<dbReference type="GO" id="GO:0005576">
    <property type="term" value="C:extracellular region"/>
    <property type="evidence" value="ECO:0007669"/>
    <property type="project" value="UniProtKB-SubCell"/>
</dbReference>
<dbReference type="STRING" id="7739.C3ZI72"/>
<dbReference type="AlphaFoldDB" id="C3ZI72"/>
<dbReference type="InterPro" id="IPR008854">
    <property type="entry name" value="TPMT"/>
</dbReference>
<evidence type="ECO:0000256" key="4">
    <source>
        <dbReference type="ARBA" id="ARBA00008145"/>
    </source>
</evidence>
<organism>
    <name type="scientific">Branchiostoma floridae</name>
    <name type="common">Florida lancelet</name>
    <name type="synonym">Amphioxus</name>
    <dbReference type="NCBI Taxonomy" id="7739"/>
    <lineage>
        <taxon>Eukaryota</taxon>
        <taxon>Metazoa</taxon>
        <taxon>Chordata</taxon>
        <taxon>Cephalochordata</taxon>
        <taxon>Leptocardii</taxon>
        <taxon>Amphioxiformes</taxon>
        <taxon>Branchiostomatidae</taxon>
        <taxon>Branchiostoma</taxon>
    </lineage>
</organism>
<dbReference type="SUPFAM" id="SSF53335">
    <property type="entry name" value="S-adenosyl-L-methionine-dependent methyltransferases"/>
    <property type="match status" value="1"/>
</dbReference>
<comment type="catalytic activity">
    <reaction evidence="1">
        <text>S-adenosyl-L-methionine + a thiopurine = S-adenosyl-L-homocysteine + a thiopurine S-methylether.</text>
        <dbReference type="EC" id="2.1.1.67"/>
    </reaction>
</comment>
<feature type="signal peptide" evidence="12">
    <location>
        <begin position="1"/>
        <end position="21"/>
    </location>
</feature>
<evidence type="ECO:0000256" key="1">
    <source>
        <dbReference type="ARBA" id="ARBA00000903"/>
    </source>
</evidence>
<dbReference type="PROSITE" id="PS51585">
    <property type="entry name" value="SAM_MT_TPMT"/>
    <property type="match status" value="1"/>
</dbReference>
<evidence type="ECO:0000256" key="6">
    <source>
        <dbReference type="ARBA" id="ARBA00022490"/>
    </source>
</evidence>
<keyword evidence="9" id="KW-0808">Transferase</keyword>
<accession>C3ZI72</accession>
<comment type="similarity">
    <text evidence="4">Belongs to the class I-like SAM-binding methyltransferase superfamily. TPMT family.</text>
</comment>
<evidence type="ECO:0000256" key="9">
    <source>
        <dbReference type="ARBA" id="ARBA00022679"/>
    </source>
</evidence>
<keyword evidence="7" id="KW-0964">Secreted</keyword>
<dbReference type="FunFam" id="3.40.50.150:FF:000101">
    <property type="entry name" value="Thiopurine S-methyltransferase"/>
    <property type="match status" value="1"/>
</dbReference>
<dbReference type="InterPro" id="IPR029063">
    <property type="entry name" value="SAM-dependent_MTases_sf"/>
</dbReference>
<dbReference type="eggNOG" id="ENOG502QSF5">
    <property type="taxonomic scope" value="Eukaryota"/>
</dbReference>
<reference evidence="14" key="1">
    <citation type="journal article" date="2008" name="Nature">
        <title>The amphioxus genome and the evolution of the chordate karyotype.</title>
        <authorList>
            <consortium name="US DOE Joint Genome Institute (JGI-PGF)"/>
            <person name="Putnam N.H."/>
            <person name="Butts T."/>
            <person name="Ferrier D.E.K."/>
            <person name="Furlong R.F."/>
            <person name="Hellsten U."/>
            <person name="Kawashima T."/>
            <person name="Robinson-Rechavi M."/>
            <person name="Shoguchi E."/>
            <person name="Terry A."/>
            <person name="Yu J.-K."/>
            <person name="Benito-Gutierrez E.L."/>
            <person name="Dubchak I."/>
            <person name="Garcia-Fernandez J."/>
            <person name="Gibson-Brown J.J."/>
            <person name="Grigoriev I.V."/>
            <person name="Horton A.C."/>
            <person name="de Jong P.J."/>
            <person name="Jurka J."/>
            <person name="Kapitonov V.V."/>
            <person name="Kohara Y."/>
            <person name="Kuroki Y."/>
            <person name="Lindquist E."/>
            <person name="Lucas S."/>
            <person name="Osoegawa K."/>
            <person name="Pennacchio L.A."/>
            <person name="Salamov A.A."/>
            <person name="Satou Y."/>
            <person name="Sauka-Spengler T."/>
            <person name="Schmutz J."/>
            <person name="Shin-I T."/>
            <person name="Toyoda A."/>
            <person name="Bronner-Fraser M."/>
            <person name="Fujiyama A."/>
            <person name="Holland L.Z."/>
            <person name="Holland P.W.H."/>
            <person name="Satoh N."/>
            <person name="Rokhsar D.S."/>
        </authorList>
    </citation>
    <scope>NUCLEOTIDE SEQUENCE [LARGE SCALE GENOMIC DNA]</scope>
    <source>
        <strain evidence="14">S238N-H82</strain>
        <tissue evidence="14">Testes</tissue>
    </source>
</reference>
<evidence type="ECO:0000256" key="12">
    <source>
        <dbReference type="SAM" id="SignalP"/>
    </source>
</evidence>
<evidence type="ECO:0000313" key="14">
    <source>
        <dbReference type="EMBL" id="EEN47814.1"/>
    </source>
</evidence>
<dbReference type="Gene3D" id="2.10.80.10">
    <property type="entry name" value="Lipase, subunit A"/>
    <property type="match status" value="1"/>
</dbReference>
<dbReference type="InParanoid" id="C3ZI72"/>
<dbReference type="PANTHER" id="PTHR10259:SF22">
    <property type="entry name" value="THIOPURINE S-METHYLTRANSFERASE"/>
    <property type="match status" value="1"/>
</dbReference>
<feature type="domain" description="Prokineticin" evidence="13">
    <location>
        <begin position="15"/>
        <end position="98"/>
    </location>
</feature>
<dbReference type="EMBL" id="GG666626">
    <property type="protein sequence ID" value="EEN47814.1"/>
    <property type="molecule type" value="Genomic_DNA"/>
</dbReference>
<evidence type="ECO:0000259" key="13">
    <source>
        <dbReference type="Pfam" id="PF06607"/>
    </source>
</evidence>
<comment type="subcellular location">
    <subcellularLocation>
        <location evidence="2">Cytoplasm</location>
    </subcellularLocation>
    <subcellularLocation>
        <location evidence="3">Secreted</location>
    </subcellularLocation>
</comment>
<gene>
    <name evidence="14" type="ORF">BRAFLDRAFT_83591</name>
</gene>
<evidence type="ECO:0000256" key="3">
    <source>
        <dbReference type="ARBA" id="ARBA00004613"/>
    </source>
</evidence>
<dbReference type="Pfam" id="PF05724">
    <property type="entry name" value="TPMT"/>
    <property type="match status" value="1"/>
</dbReference>
<evidence type="ECO:0000256" key="2">
    <source>
        <dbReference type="ARBA" id="ARBA00004496"/>
    </source>
</evidence>
<name>C3ZI72_BRAFL</name>
<protein>
    <recommendedName>
        <fullName evidence="5">thiopurine S-methyltransferase</fullName>
        <ecNumber evidence="5">2.1.1.67</ecNumber>
    </recommendedName>
</protein>
<keyword evidence="11" id="KW-1015">Disulfide bond</keyword>
<dbReference type="FunFam" id="2.10.80.10:FF:000007">
    <property type="entry name" value="Uncharacterized protein"/>
    <property type="match status" value="1"/>
</dbReference>
<keyword evidence="8" id="KW-0489">Methyltransferase</keyword>
<evidence type="ECO:0000256" key="5">
    <source>
        <dbReference type="ARBA" id="ARBA00011905"/>
    </source>
</evidence>
<keyword evidence="10" id="KW-0949">S-adenosyl-L-methionine</keyword>
<evidence type="ECO:0000256" key="10">
    <source>
        <dbReference type="ARBA" id="ARBA00022691"/>
    </source>
</evidence>
<dbReference type="PANTHER" id="PTHR10259">
    <property type="entry name" value="THIOPURINE S-METHYLTRANSFERASE"/>
    <property type="match status" value="1"/>
</dbReference>
<dbReference type="GO" id="GO:0032259">
    <property type="term" value="P:methylation"/>
    <property type="evidence" value="ECO:0007669"/>
    <property type="project" value="UniProtKB-KW"/>
</dbReference>
<sequence length="412" mass="45966">MAALLVGFVLWAWLSRHGAQSMVITGVCEMDTECIKWKGEDSCCASWDNRRGLGVCKPMGRRGQPCQLVNEMQGHPSECKRSFWRCPCGPGLQCVYLKKDLPSLQKFYDRMLQGDGRRRVFVPMCGKTLDLKWLSDQGHGVVGNEVVEMACRQFFDDHNLQYTTQRIEGMDGTIYKATDIDLQLFNCDFYKLTSDVTGTFDCIWDRGAMAAANPEDRDKYAKVIVPLLKPTGAYLLDLFELENTVFAGPPHGITDARVDELFGSSDIPARSIGSPQGPMKPHQGPLIPVRPPRLIRTLKTNEPSDSKGFQGKTKHVEFGGPFQLGCLPAQGAPNVSAPARRPESFDLFIPPTTQLVTPAIDRRDNRLVIKFISDFPILPAKAGKSILVNYIQCDSSPLRHRPIDFQATPLYI</sequence>
<dbReference type="Pfam" id="PF06607">
    <property type="entry name" value="Prokineticin"/>
    <property type="match status" value="1"/>
</dbReference>
<dbReference type="Gene3D" id="3.40.50.150">
    <property type="entry name" value="Vaccinia Virus protein VP39"/>
    <property type="match status" value="1"/>
</dbReference>
<keyword evidence="6" id="KW-0963">Cytoplasm</keyword>
<evidence type="ECO:0000256" key="8">
    <source>
        <dbReference type="ARBA" id="ARBA00022603"/>
    </source>
</evidence>
<evidence type="ECO:0000256" key="7">
    <source>
        <dbReference type="ARBA" id="ARBA00022525"/>
    </source>
</evidence>
<dbReference type="InterPro" id="IPR023569">
    <property type="entry name" value="Prokineticin_domain"/>
</dbReference>
<evidence type="ECO:0000256" key="11">
    <source>
        <dbReference type="ARBA" id="ARBA00023157"/>
    </source>
</evidence>
<dbReference type="GO" id="GO:0008119">
    <property type="term" value="F:thiopurine S-methyltransferase activity"/>
    <property type="evidence" value="ECO:0007669"/>
    <property type="project" value="UniProtKB-EC"/>
</dbReference>
<dbReference type="EC" id="2.1.1.67" evidence="5"/>
<keyword evidence="12" id="KW-0732">Signal</keyword>